<reference evidence="1 2" key="1">
    <citation type="journal article" date="2015" name="PLoS Negl. Trop. Dis.">
        <title>Distribution of Plasmids in Distinct Leptospira Pathogenic Species.</title>
        <authorList>
            <person name="Wang Y."/>
            <person name="Zhuang X."/>
            <person name="Zhong Y."/>
            <person name="Zhang C."/>
            <person name="Zhang Y."/>
            <person name="Zeng L."/>
            <person name="Zhu Y."/>
            <person name="He P."/>
            <person name="Dong K."/>
            <person name="Pal U."/>
            <person name="Guo X."/>
            <person name="Qin J."/>
        </authorList>
    </citation>
    <scope>NUCLEOTIDE SEQUENCE [LARGE SCALE GENOMIC DNA]</scope>
    <source>
        <strain evidence="1 2">56604</strain>
    </source>
</reference>
<organism evidence="1">
    <name type="scientific">Leptospira borgpetersenii serovar Ballum</name>
    <dbReference type="NCBI Taxonomy" id="280505"/>
    <lineage>
        <taxon>Bacteria</taxon>
        <taxon>Pseudomonadati</taxon>
        <taxon>Spirochaetota</taxon>
        <taxon>Spirochaetia</taxon>
        <taxon>Leptospirales</taxon>
        <taxon>Leptospiraceae</taxon>
        <taxon>Leptospira</taxon>
    </lineage>
</organism>
<gene>
    <name evidence="1" type="ORF">LBBP_02167</name>
</gene>
<accession>A0A0S2IS03</accession>
<dbReference type="Proteomes" id="UP000058857">
    <property type="component" value="Chromosome 1"/>
</dbReference>
<proteinExistence type="predicted"/>
<protein>
    <submittedName>
        <fullName evidence="1">Uncharacterized protein</fullName>
    </submittedName>
</protein>
<dbReference type="PATRIC" id="fig|280505.15.peg.2121"/>
<name>A0A0S2IS03_LEPBO</name>
<evidence type="ECO:0000313" key="2">
    <source>
        <dbReference type="Proteomes" id="UP000058857"/>
    </source>
</evidence>
<dbReference type="AlphaFoldDB" id="A0A0S2IS03"/>
<evidence type="ECO:0000313" key="1">
    <source>
        <dbReference type="EMBL" id="ALO26427.1"/>
    </source>
</evidence>
<dbReference type="EMBL" id="CP012029">
    <property type="protein sequence ID" value="ALO26427.1"/>
    <property type="molecule type" value="Genomic_DNA"/>
</dbReference>
<sequence>MCFFDSYYFNSICECSVDRFLDTIPLFGFKEKFLLSFSKPIKNIKKIECSLF</sequence>